<dbReference type="InterPro" id="IPR001279">
    <property type="entry name" value="Metallo-B-lactamas"/>
</dbReference>
<name>A0A9P3LTT8_9FUNG</name>
<dbReference type="Proteomes" id="UP000827284">
    <property type="component" value="Unassembled WGS sequence"/>
</dbReference>
<gene>
    <name evidence="6" type="ORF">EMPS_02800</name>
</gene>
<keyword evidence="7" id="KW-1185">Reference proteome</keyword>
<dbReference type="Gene3D" id="1.10.10.10">
    <property type="entry name" value="Winged helix-like DNA-binding domain superfamily/Winged helix DNA-binding domain"/>
    <property type="match status" value="1"/>
</dbReference>
<evidence type="ECO:0000256" key="4">
    <source>
        <dbReference type="ARBA" id="ARBA00022833"/>
    </source>
</evidence>
<dbReference type="OrthoDB" id="17458at2759"/>
<dbReference type="InterPro" id="IPR047921">
    <property type="entry name" value="LACTB2-like_MBL-fold"/>
</dbReference>
<dbReference type="InterPro" id="IPR050662">
    <property type="entry name" value="Sec-metab_biosynth-thioest"/>
</dbReference>
<dbReference type="EMBL" id="BQFW01000004">
    <property type="protein sequence ID" value="GJJ70451.1"/>
    <property type="molecule type" value="Genomic_DNA"/>
</dbReference>
<dbReference type="Pfam" id="PF00753">
    <property type="entry name" value="Lactamase_B"/>
    <property type="match status" value="1"/>
</dbReference>
<accession>A0A9P3LTT8</accession>
<evidence type="ECO:0000313" key="6">
    <source>
        <dbReference type="EMBL" id="GJJ70451.1"/>
    </source>
</evidence>
<evidence type="ECO:0000256" key="1">
    <source>
        <dbReference type="ARBA" id="ARBA00006759"/>
    </source>
</evidence>
<dbReference type="Gene3D" id="3.60.15.10">
    <property type="entry name" value="Ribonuclease Z/Hydroxyacylglutathione hydrolase-like"/>
    <property type="match status" value="1"/>
</dbReference>
<keyword evidence="3" id="KW-0378">Hydrolase</keyword>
<dbReference type="SUPFAM" id="SSF56281">
    <property type="entry name" value="Metallo-hydrolase/oxidoreductase"/>
    <property type="match status" value="1"/>
</dbReference>
<reference evidence="6" key="1">
    <citation type="submission" date="2021-11" db="EMBL/GenBank/DDBJ databases">
        <authorList>
            <person name="Herlambang A."/>
            <person name="Guo Y."/>
            <person name="Takashima Y."/>
            <person name="Nishizawa T."/>
        </authorList>
    </citation>
    <scope>NUCLEOTIDE SEQUENCE</scope>
    <source>
        <strain evidence="6">E1425</strain>
    </source>
</reference>
<dbReference type="GO" id="GO:0046872">
    <property type="term" value="F:metal ion binding"/>
    <property type="evidence" value="ECO:0007669"/>
    <property type="project" value="UniProtKB-KW"/>
</dbReference>
<dbReference type="PANTHER" id="PTHR23131:SF0">
    <property type="entry name" value="ENDORIBONUCLEASE LACTB2"/>
    <property type="match status" value="1"/>
</dbReference>
<proteinExistence type="inferred from homology"/>
<keyword evidence="2" id="KW-0479">Metal-binding</keyword>
<sequence>MESLERLPNIVRLSERVVRVLGLNPSRFTLQGTNTYLIGKGSRKVLLDTGEGIPEYIPLLQSALDKELQGATISKVICSHWHHDHVGGIQDVMSFLAARNIQLHDPPTTASDAASSSAPVTSTVDLVDVDTRHVQSAPGIFKFLNPEHDDPETRFQAIQDLDEIKVDDQTTLVTLHTPGHTSDHCSFYLKEENTLFTADCVLGQGTAVFEDLSAYIKSLERQLTVGGSSPSYKIYPGHGPVIQDGPAKIRDYIKHRLDREKQILQVLQSTGSNGGSPPLSSLPSTAPTAVLTAGPKTAMEIVAVIYEAYPVSLHAAAEHQVLLHLKKLEKDGKVHRDPAEEISDALWTVSTTQASL</sequence>
<evidence type="ECO:0000259" key="5">
    <source>
        <dbReference type="SMART" id="SM00849"/>
    </source>
</evidence>
<protein>
    <submittedName>
        <fullName evidence="6">Endoribonuclease LACTB2</fullName>
    </submittedName>
</protein>
<reference evidence="6" key="2">
    <citation type="journal article" date="2022" name="Microbiol. Resour. Announc.">
        <title>Whole-Genome Sequence of Entomortierella parvispora E1425, a Mucoromycotan Fungus Associated with Burkholderiaceae-Related Endosymbiotic Bacteria.</title>
        <authorList>
            <person name="Herlambang A."/>
            <person name="Guo Y."/>
            <person name="Takashima Y."/>
            <person name="Narisawa K."/>
            <person name="Ohta H."/>
            <person name="Nishizawa T."/>
        </authorList>
    </citation>
    <scope>NUCLEOTIDE SEQUENCE</scope>
    <source>
        <strain evidence="6">E1425</strain>
    </source>
</reference>
<evidence type="ECO:0000313" key="7">
    <source>
        <dbReference type="Proteomes" id="UP000827284"/>
    </source>
</evidence>
<comment type="caution">
    <text evidence="6">The sequence shown here is derived from an EMBL/GenBank/DDBJ whole genome shotgun (WGS) entry which is preliminary data.</text>
</comment>
<comment type="similarity">
    <text evidence="1">Belongs to the metallo-beta-lactamase superfamily. Glyoxalase II family.</text>
</comment>
<feature type="domain" description="Metallo-beta-lactamase" evidence="5">
    <location>
        <begin position="32"/>
        <end position="238"/>
    </location>
</feature>
<dbReference type="InterPro" id="IPR041516">
    <property type="entry name" value="LACTB2_WH"/>
</dbReference>
<dbReference type="SMART" id="SM00849">
    <property type="entry name" value="Lactamase_B"/>
    <property type="match status" value="1"/>
</dbReference>
<dbReference type="GO" id="GO:0016787">
    <property type="term" value="F:hydrolase activity"/>
    <property type="evidence" value="ECO:0007669"/>
    <property type="project" value="UniProtKB-KW"/>
</dbReference>
<dbReference type="CDD" id="cd07722">
    <property type="entry name" value="LACTB2-like_MBL-fold"/>
    <property type="match status" value="1"/>
</dbReference>
<keyword evidence="4" id="KW-0862">Zinc</keyword>
<dbReference type="InterPro" id="IPR036388">
    <property type="entry name" value="WH-like_DNA-bd_sf"/>
</dbReference>
<evidence type="ECO:0000256" key="2">
    <source>
        <dbReference type="ARBA" id="ARBA00022723"/>
    </source>
</evidence>
<organism evidence="6 7">
    <name type="scientific">Entomortierella parvispora</name>
    <dbReference type="NCBI Taxonomy" id="205924"/>
    <lineage>
        <taxon>Eukaryota</taxon>
        <taxon>Fungi</taxon>
        <taxon>Fungi incertae sedis</taxon>
        <taxon>Mucoromycota</taxon>
        <taxon>Mortierellomycotina</taxon>
        <taxon>Mortierellomycetes</taxon>
        <taxon>Mortierellales</taxon>
        <taxon>Mortierellaceae</taxon>
        <taxon>Entomortierella</taxon>
    </lineage>
</organism>
<dbReference type="Pfam" id="PF17778">
    <property type="entry name" value="WHD_BLACT"/>
    <property type="match status" value="1"/>
</dbReference>
<dbReference type="InterPro" id="IPR036866">
    <property type="entry name" value="RibonucZ/Hydroxyglut_hydro"/>
</dbReference>
<dbReference type="PANTHER" id="PTHR23131">
    <property type="entry name" value="ENDORIBONUCLEASE LACTB2"/>
    <property type="match status" value="1"/>
</dbReference>
<dbReference type="GO" id="GO:0044550">
    <property type="term" value="P:secondary metabolite biosynthetic process"/>
    <property type="evidence" value="ECO:0007669"/>
    <property type="project" value="TreeGrafter"/>
</dbReference>
<evidence type="ECO:0000256" key="3">
    <source>
        <dbReference type="ARBA" id="ARBA00022801"/>
    </source>
</evidence>
<dbReference type="AlphaFoldDB" id="A0A9P3LTT8"/>